<dbReference type="NCBIfam" id="TIGR01230">
    <property type="entry name" value="agmatinase"/>
    <property type="match status" value="1"/>
</dbReference>
<dbReference type="Pfam" id="PF00491">
    <property type="entry name" value="Arginase"/>
    <property type="match status" value="1"/>
</dbReference>
<evidence type="ECO:0000256" key="5">
    <source>
        <dbReference type="SAM" id="Coils"/>
    </source>
</evidence>
<protein>
    <submittedName>
        <fullName evidence="6">N(1)-aminopropylagmatine ureohydrolase</fullName>
        <ecNumber evidence="6">3.5.3.24</ecNumber>
    </submittedName>
</protein>
<dbReference type="PANTHER" id="PTHR11358">
    <property type="entry name" value="ARGINASE/AGMATINASE"/>
    <property type="match status" value="1"/>
</dbReference>
<evidence type="ECO:0000256" key="3">
    <source>
        <dbReference type="ARBA" id="ARBA00022801"/>
    </source>
</evidence>
<dbReference type="PIRSF" id="PIRSF036979">
    <property type="entry name" value="Arginase"/>
    <property type="match status" value="1"/>
</dbReference>
<feature type="binding site" evidence="4">
    <location>
        <position position="137"/>
    </location>
    <ligand>
        <name>Mn(2+)</name>
        <dbReference type="ChEBI" id="CHEBI:29035"/>
        <label>1</label>
    </ligand>
</feature>
<dbReference type="EC" id="3.5.3.24" evidence="6"/>
<dbReference type="GO" id="GO:0008783">
    <property type="term" value="F:agmatinase activity"/>
    <property type="evidence" value="ECO:0007669"/>
    <property type="project" value="TreeGrafter"/>
</dbReference>
<evidence type="ECO:0000256" key="1">
    <source>
        <dbReference type="ARBA" id="ARBA00009227"/>
    </source>
</evidence>
<feature type="binding site" evidence="4">
    <location>
        <position position="133"/>
    </location>
    <ligand>
        <name>Mn(2+)</name>
        <dbReference type="ChEBI" id="CHEBI:29035"/>
        <label>1</label>
    </ligand>
</feature>
<dbReference type="GO" id="GO:0043920">
    <property type="term" value="F:aminopropylagmatine ureohydrolase activity"/>
    <property type="evidence" value="ECO:0007669"/>
    <property type="project" value="UniProtKB-EC"/>
</dbReference>
<evidence type="ECO:0000256" key="4">
    <source>
        <dbReference type="PIRSR" id="PIRSR036979-1"/>
    </source>
</evidence>
<comment type="caution">
    <text evidence="6">The sequence shown here is derived from an EMBL/GenBank/DDBJ whole genome shotgun (WGS) entry which is preliminary data.</text>
</comment>
<dbReference type="Gene3D" id="3.40.800.10">
    <property type="entry name" value="Ureohydrolase domain"/>
    <property type="match status" value="1"/>
</dbReference>
<dbReference type="AlphaFoldDB" id="A0A1V6CC10"/>
<feature type="binding site" evidence="4">
    <location>
        <position position="135"/>
    </location>
    <ligand>
        <name>Mn(2+)</name>
        <dbReference type="ChEBI" id="CHEBI:29035"/>
        <label>1</label>
    </ligand>
</feature>
<dbReference type="PROSITE" id="PS51409">
    <property type="entry name" value="ARGINASE_2"/>
    <property type="match status" value="1"/>
</dbReference>
<dbReference type="InterPro" id="IPR006035">
    <property type="entry name" value="Ureohydrolase"/>
</dbReference>
<feature type="coiled-coil region" evidence="5">
    <location>
        <begin position="72"/>
        <end position="99"/>
    </location>
</feature>
<dbReference type="GO" id="GO:0046872">
    <property type="term" value="F:metal ion binding"/>
    <property type="evidence" value="ECO:0007669"/>
    <property type="project" value="UniProtKB-KW"/>
</dbReference>
<keyword evidence="4" id="KW-0464">Manganese</keyword>
<accession>A0A1V6CC10</accession>
<name>A0A1V6CC10_UNCT6</name>
<dbReference type="InterPro" id="IPR023696">
    <property type="entry name" value="Ureohydrolase_dom_sf"/>
</dbReference>
<keyword evidence="3 6" id="KW-0378">Hydrolase</keyword>
<comment type="similarity">
    <text evidence="1">Belongs to the arginase family. Agmatinase subfamily.</text>
</comment>
<dbReference type="InterPro" id="IPR005925">
    <property type="entry name" value="Agmatinase-rel"/>
</dbReference>
<dbReference type="SUPFAM" id="SSF52768">
    <property type="entry name" value="Arginase/deacetylase"/>
    <property type="match status" value="1"/>
</dbReference>
<dbReference type="PANTHER" id="PTHR11358:SF26">
    <property type="entry name" value="GUANIDINO ACID HYDROLASE, MITOCHONDRIAL"/>
    <property type="match status" value="1"/>
</dbReference>
<reference evidence="6" key="1">
    <citation type="submission" date="2017-02" db="EMBL/GenBank/DDBJ databases">
        <title>Delving into the versatile metabolic prowess of the omnipresent phylum Bacteroidetes.</title>
        <authorList>
            <person name="Nobu M.K."/>
            <person name="Mei R."/>
            <person name="Narihiro T."/>
            <person name="Kuroda K."/>
            <person name="Liu W.-T."/>
        </authorList>
    </citation>
    <scope>NUCLEOTIDE SEQUENCE</scope>
    <source>
        <strain evidence="6">ADurb.Bin131</strain>
    </source>
</reference>
<evidence type="ECO:0000256" key="2">
    <source>
        <dbReference type="ARBA" id="ARBA00022723"/>
    </source>
</evidence>
<keyword evidence="5" id="KW-0175">Coiled coil</keyword>
<organism evidence="6">
    <name type="scientific">candidate division TA06 bacterium ADurb.Bin131</name>
    <dbReference type="NCBI Taxonomy" id="1852827"/>
    <lineage>
        <taxon>Bacteria</taxon>
        <taxon>Bacteria division TA06</taxon>
    </lineage>
</organism>
<dbReference type="Proteomes" id="UP000485562">
    <property type="component" value="Unassembled WGS sequence"/>
</dbReference>
<feature type="binding site" evidence="4">
    <location>
        <position position="215"/>
    </location>
    <ligand>
        <name>Mn(2+)</name>
        <dbReference type="ChEBI" id="CHEBI:29035"/>
        <label>1</label>
    </ligand>
</feature>
<evidence type="ECO:0000313" key="6">
    <source>
        <dbReference type="EMBL" id="OQB74423.1"/>
    </source>
</evidence>
<sequence length="290" mass="32952">MNDALPYTFGGIKKIPAGKARFIILPIPYEGTISFKPGTRFAPEAIIFSSRYMELYEEETNTQPWENGIITLSEITQDVHSAEKMMKKIQRNVKKLLKDNKFVFALGGEHSISFPIISEYKHKYPDLRVLHFDAHADLRKQYEGSKFSHASVMRRISELNCEIYSFGIRSLSNEEAKDLQELKNVHIHFAHNCRNQALIDKADSLPDGNYYISIDIDCFDPSVVPDTGTPEPGGFTWYEITDFLRKFASTHKIIGADIVELAPSNHYCASAFLAAKLVYKLIAYICANEL</sequence>
<keyword evidence="2 4" id="KW-0479">Metal-binding</keyword>
<dbReference type="CDD" id="cd11593">
    <property type="entry name" value="Agmatinase-like_2"/>
    <property type="match status" value="1"/>
</dbReference>
<comment type="cofactor">
    <cofactor evidence="4">
        <name>Mn(2+)</name>
        <dbReference type="ChEBI" id="CHEBI:29035"/>
    </cofactor>
    <text evidence="4">Binds 2 manganese ions per subunit.</text>
</comment>
<dbReference type="EMBL" id="MWDQ01000041">
    <property type="protein sequence ID" value="OQB74423.1"/>
    <property type="molecule type" value="Genomic_DNA"/>
</dbReference>
<proteinExistence type="inferred from homology"/>
<gene>
    <name evidence="6" type="ORF">BWX89_00550</name>
</gene>
<feature type="binding site" evidence="4">
    <location>
        <position position="110"/>
    </location>
    <ligand>
        <name>Mn(2+)</name>
        <dbReference type="ChEBI" id="CHEBI:29035"/>
        <label>1</label>
    </ligand>
</feature>
<feature type="binding site" evidence="4">
    <location>
        <position position="217"/>
    </location>
    <ligand>
        <name>Mn(2+)</name>
        <dbReference type="ChEBI" id="CHEBI:29035"/>
        <label>1</label>
    </ligand>
</feature>
<dbReference type="GO" id="GO:0033389">
    <property type="term" value="P:putrescine biosynthetic process from arginine, via agmatine"/>
    <property type="evidence" value="ECO:0007669"/>
    <property type="project" value="TreeGrafter"/>
</dbReference>